<evidence type="ECO:0000313" key="1">
    <source>
        <dbReference type="EMBL" id="STE03110.1"/>
    </source>
</evidence>
<reference evidence="2 3" key="1">
    <citation type="submission" date="2018-06" db="EMBL/GenBank/DDBJ databases">
        <authorList>
            <consortium name="Pathogen Informatics"/>
            <person name="Doyle S."/>
        </authorList>
    </citation>
    <scope>NUCLEOTIDE SEQUENCE [LARGE SCALE GENOMIC DNA]</scope>
    <source>
        <strain evidence="2 3">NCTC10082</strain>
    </source>
</reference>
<protein>
    <submittedName>
        <fullName evidence="2">Uncharacterized protein</fullName>
    </submittedName>
</protein>
<evidence type="ECO:0000313" key="2">
    <source>
        <dbReference type="EMBL" id="STE71078.1"/>
    </source>
</evidence>
<dbReference type="EMBL" id="UFZA01000001">
    <property type="protein sequence ID" value="STE03110.1"/>
    <property type="molecule type" value="Genomic_DNA"/>
</dbReference>
<dbReference type="EMBL" id="UFZA01000002">
    <property type="protein sequence ID" value="STE71078.1"/>
    <property type="molecule type" value="Genomic_DNA"/>
</dbReference>
<gene>
    <name evidence="1" type="ORF">NCTC10082_01435</name>
    <name evidence="2" type="ORF">NCTC10082_03938</name>
</gene>
<sequence>MSENQNMFIHDILSKYVGFISDDANNSLCDVILTLDLLSYFSDIAIDTPGADIVSGSQMKAILRILLRELERIKGDIYYSERPFSLHAARVVGISESNKQL</sequence>
<dbReference type="RefSeq" id="WP_088552026.1">
    <property type="nucleotide sequence ID" value="NZ_BDPB01000002.1"/>
</dbReference>
<dbReference type="Proteomes" id="UP000255164">
    <property type="component" value="Unassembled WGS sequence"/>
</dbReference>
<proteinExistence type="predicted"/>
<evidence type="ECO:0000313" key="3">
    <source>
        <dbReference type="Proteomes" id="UP000255164"/>
    </source>
</evidence>
<dbReference type="AlphaFoldDB" id="A0A2S8JMW9"/>
<organism evidence="2 3">
    <name type="scientific">Escherichia coli</name>
    <dbReference type="NCBI Taxonomy" id="562"/>
    <lineage>
        <taxon>Bacteria</taxon>
        <taxon>Pseudomonadati</taxon>
        <taxon>Pseudomonadota</taxon>
        <taxon>Gammaproteobacteria</taxon>
        <taxon>Enterobacterales</taxon>
        <taxon>Enterobacteriaceae</taxon>
        <taxon>Escherichia</taxon>
    </lineage>
</organism>
<name>A0A2S8JMW9_ECOLX</name>
<accession>A0A2S8JMW9</accession>